<name>A0A026WBX2_OOCBI</name>
<organism evidence="2 3">
    <name type="scientific">Ooceraea biroi</name>
    <name type="common">Clonal raider ant</name>
    <name type="synonym">Cerapachys biroi</name>
    <dbReference type="NCBI Taxonomy" id="2015173"/>
    <lineage>
        <taxon>Eukaryota</taxon>
        <taxon>Metazoa</taxon>
        <taxon>Ecdysozoa</taxon>
        <taxon>Arthropoda</taxon>
        <taxon>Hexapoda</taxon>
        <taxon>Insecta</taxon>
        <taxon>Pterygota</taxon>
        <taxon>Neoptera</taxon>
        <taxon>Endopterygota</taxon>
        <taxon>Hymenoptera</taxon>
        <taxon>Apocrita</taxon>
        <taxon>Aculeata</taxon>
        <taxon>Formicoidea</taxon>
        <taxon>Formicidae</taxon>
        <taxon>Dorylinae</taxon>
        <taxon>Ooceraea</taxon>
    </lineage>
</organism>
<sequence>MVMEDMYEDMERRRMAERIERGGYSTNSKKGNGDRMEDYRRITLTQTAYRVYAAILAERLKEEMEAKRMLPSSQTGFKRGMGTIDNIYVLNYLINRQISKKKARIVIMFLDLKAAFDSVDRGILIETKRGKRGFNEEM</sequence>
<dbReference type="Pfam" id="PF00078">
    <property type="entry name" value="RVT_1"/>
    <property type="match status" value="1"/>
</dbReference>
<evidence type="ECO:0000259" key="1">
    <source>
        <dbReference type="Pfam" id="PF00078"/>
    </source>
</evidence>
<feature type="domain" description="Reverse transcriptase" evidence="1">
    <location>
        <begin position="29"/>
        <end position="127"/>
    </location>
</feature>
<dbReference type="PANTHER" id="PTHR19446">
    <property type="entry name" value="REVERSE TRANSCRIPTASES"/>
    <property type="match status" value="1"/>
</dbReference>
<dbReference type="InterPro" id="IPR000477">
    <property type="entry name" value="RT_dom"/>
</dbReference>
<protein>
    <recommendedName>
        <fullName evidence="1">Reverse transcriptase domain-containing protein</fullName>
    </recommendedName>
</protein>
<evidence type="ECO:0000313" key="2">
    <source>
        <dbReference type="EMBL" id="EZA53582.1"/>
    </source>
</evidence>
<dbReference type="STRING" id="2015173.A0A026WBX2"/>
<accession>A0A026WBX2</accession>
<evidence type="ECO:0000313" key="3">
    <source>
        <dbReference type="Proteomes" id="UP000053097"/>
    </source>
</evidence>
<reference evidence="2 3" key="1">
    <citation type="journal article" date="2014" name="Curr. Biol.">
        <title>The genome of the clonal raider ant Cerapachys biroi.</title>
        <authorList>
            <person name="Oxley P.R."/>
            <person name="Ji L."/>
            <person name="Fetter-Pruneda I."/>
            <person name="McKenzie S.K."/>
            <person name="Li C."/>
            <person name="Hu H."/>
            <person name="Zhang G."/>
            <person name="Kronauer D.J."/>
        </authorList>
    </citation>
    <scope>NUCLEOTIDE SEQUENCE [LARGE SCALE GENOMIC DNA]</scope>
</reference>
<keyword evidence="3" id="KW-1185">Reference proteome</keyword>
<dbReference type="EMBL" id="KK107279">
    <property type="protein sequence ID" value="EZA53582.1"/>
    <property type="molecule type" value="Genomic_DNA"/>
</dbReference>
<proteinExistence type="predicted"/>
<dbReference type="AlphaFoldDB" id="A0A026WBX2"/>
<dbReference type="Proteomes" id="UP000053097">
    <property type="component" value="Unassembled WGS sequence"/>
</dbReference>
<gene>
    <name evidence="2" type="ORF">X777_06938</name>
</gene>